<dbReference type="Proteomes" id="UP000585474">
    <property type="component" value="Unassembled WGS sequence"/>
</dbReference>
<comment type="caution">
    <text evidence="1">The sequence shown here is derived from an EMBL/GenBank/DDBJ whole genome shotgun (WGS) entry which is preliminary data.</text>
</comment>
<sequence length="117" mass="13384">MANIKHKPVTEKGKERMISWVRGKKLKITPDTFAKVFGLPCLEKPEFEFLDVGMLDLDAISQELLMGDDIWDGEVQCNKMRLKDRANLILAIGTRKTIDLPRMMFMAFCTAYESSDP</sequence>
<reference evidence="2" key="1">
    <citation type="submission" date="2019-07" db="EMBL/GenBank/DDBJ databases">
        <title>De Novo Assembly of kiwifruit Actinidia rufa.</title>
        <authorList>
            <person name="Sugita-Konishi S."/>
            <person name="Sato K."/>
            <person name="Mori E."/>
            <person name="Abe Y."/>
            <person name="Kisaki G."/>
            <person name="Hamano K."/>
            <person name="Suezawa K."/>
            <person name="Otani M."/>
            <person name="Fukuda T."/>
            <person name="Manabe T."/>
            <person name="Gomi K."/>
            <person name="Tabuchi M."/>
            <person name="Akimitsu K."/>
            <person name="Kataoka I."/>
        </authorList>
    </citation>
    <scope>NUCLEOTIDE SEQUENCE [LARGE SCALE GENOMIC DNA]</scope>
    <source>
        <strain evidence="2">cv. Fuchu</strain>
    </source>
</reference>
<accession>A0A7J0DX35</accession>
<evidence type="ECO:0000313" key="1">
    <source>
        <dbReference type="EMBL" id="GFS44416.1"/>
    </source>
</evidence>
<protein>
    <submittedName>
        <fullName evidence="1">Uncharacterized protein</fullName>
    </submittedName>
</protein>
<proteinExistence type="predicted"/>
<dbReference type="EMBL" id="BJWL01000438">
    <property type="protein sequence ID" value="GFS44416.1"/>
    <property type="molecule type" value="Genomic_DNA"/>
</dbReference>
<dbReference type="AlphaFoldDB" id="A0A7J0DX35"/>
<gene>
    <name evidence="1" type="ORF">Acr_00g0090230</name>
</gene>
<organism evidence="1 2">
    <name type="scientific">Actinidia rufa</name>
    <dbReference type="NCBI Taxonomy" id="165716"/>
    <lineage>
        <taxon>Eukaryota</taxon>
        <taxon>Viridiplantae</taxon>
        <taxon>Streptophyta</taxon>
        <taxon>Embryophyta</taxon>
        <taxon>Tracheophyta</taxon>
        <taxon>Spermatophyta</taxon>
        <taxon>Magnoliopsida</taxon>
        <taxon>eudicotyledons</taxon>
        <taxon>Gunneridae</taxon>
        <taxon>Pentapetalae</taxon>
        <taxon>asterids</taxon>
        <taxon>Ericales</taxon>
        <taxon>Actinidiaceae</taxon>
        <taxon>Actinidia</taxon>
    </lineage>
</organism>
<keyword evidence="2" id="KW-1185">Reference proteome</keyword>
<name>A0A7J0DX35_9ERIC</name>
<evidence type="ECO:0000313" key="2">
    <source>
        <dbReference type="Proteomes" id="UP000585474"/>
    </source>
</evidence>